<dbReference type="Proteomes" id="UP000467840">
    <property type="component" value="Chromosome 9"/>
</dbReference>
<dbReference type="EMBL" id="JAAGAX010000008">
    <property type="protein sequence ID" value="KAF2306124.1"/>
    <property type="molecule type" value="Genomic_DNA"/>
</dbReference>
<keyword evidence="2" id="KW-1185">Reference proteome</keyword>
<proteinExistence type="predicted"/>
<gene>
    <name evidence="1" type="ORF">GH714_012873</name>
</gene>
<sequence>MSIEGWMPLLGRRVCNLKGGEKVGQQIAMYLEGLQPSIKDRIRVQVLRTLSEAKNMALKAKMMQRKSFDSYKTTYPGAKAKAIDYGGSYEKYGSNHTSKELVQEEKAT</sequence>
<protein>
    <submittedName>
        <fullName evidence="1">Uncharacterized protein</fullName>
    </submittedName>
</protein>
<comment type="caution">
    <text evidence="1">The sequence shown here is derived from an EMBL/GenBank/DDBJ whole genome shotgun (WGS) entry which is preliminary data.</text>
</comment>
<dbReference type="AlphaFoldDB" id="A0A6A6LYN2"/>
<evidence type="ECO:0000313" key="1">
    <source>
        <dbReference type="EMBL" id="KAF2306124.1"/>
    </source>
</evidence>
<evidence type="ECO:0000313" key="2">
    <source>
        <dbReference type="Proteomes" id="UP000467840"/>
    </source>
</evidence>
<organism evidence="1 2">
    <name type="scientific">Hevea brasiliensis</name>
    <name type="common">Para rubber tree</name>
    <name type="synonym">Siphonia brasiliensis</name>
    <dbReference type="NCBI Taxonomy" id="3981"/>
    <lineage>
        <taxon>Eukaryota</taxon>
        <taxon>Viridiplantae</taxon>
        <taxon>Streptophyta</taxon>
        <taxon>Embryophyta</taxon>
        <taxon>Tracheophyta</taxon>
        <taxon>Spermatophyta</taxon>
        <taxon>Magnoliopsida</taxon>
        <taxon>eudicotyledons</taxon>
        <taxon>Gunneridae</taxon>
        <taxon>Pentapetalae</taxon>
        <taxon>rosids</taxon>
        <taxon>fabids</taxon>
        <taxon>Malpighiales</taxon>
        <taxon>Euphorbiaceae</taxon>
        <taxon>Crotonoideae</taxon>
        <taxon>Micrandreae</taxon>
        <taxon>Hevea</taxon>
    </lineage>
</organism>
<reference evidence="1 2" key="1">
    <citation type="journal article" date="2020" name="Mol. Plant">
        <title>The Chromosome-Based Rubber Tree Genome Provides New Insights into Spurge Genome Evolution and Rubber Biosynthesis.</title>
        <authorList>
            <person name="Liu J."/>
            <person name="Shi C."/>
            <person name="Shi C.C."/>
            <person name="Li W."/>
            <person name="Zhang Q.J."/>
            <person name="Zhang Y."/>
            <person name="Li K."/>
            <person name="Lu H.F."/>
            <person name="Shi C."/>
            <person name="Zhu S.T."/>
            <person name="Xiao Z.Y."/>
            <person name="Nan H."/>
            <person name="Yue Y."/>
            <person name="Zhu X.G."/>
            <person name="Wu Y."/>
            <person name="Hong X.N."/>
            <person name="Fan G.Y."/>
            <person name="Tong Y."/>
            <person name="Zhang D."/>
            <person name="Mao C.L."/>
            <person name="Liu Y.L."/>
            <person name="Hao S.J."/>
            <person name="Liu W.Q."/>
            <person name="Lv M.Q."/>
            <person name="Zhang H.B."/>
            <person name="Liu Y."/>
            <person name="Hu-Tang G.R."/>
            <person name="Wang J.P."/>
            <person name="Wang J.H."/>
            <person name="Sun Y.H."/>
            <person name="Ni S.B."/>
            <person name="Chen W.B."/>
            <person name="Zhang X.C."/>
            <person name="Jiao Y.N."/>
            <person name="Eichler E.E."/>
            <person name="Li G.H."/>
            <person name="Liu X."/>
            <person name="Gao L.Z."/>
        </authorList>
    </citation>
    <scope>NUCLEOTIDE SEQUENCE [LARGE SCALE GENOMIC DNA]</scope>
    <source>
        <strain evidence="2">cv. GT1</strain>
        <tissue evidence="1">Leaf</tissue>
    </source>
</reference>
<accession>A0A6A6LYN2</accession>
<name>A0A6A6LYN2_HEVBR</name>